<reference evidence="1 2" key="1">
    <citation type="submission" date="2020-08" db="EMBL/GenBank/DDBJ databases">
        <title>Genome sequence of Diaphorobacter ruginosibacter DSM 27467T.</title>
        <authorList>
            <person name="Hyun D.-W."/>
            <person name="Bae J.-W."/>
        </authorList>
    </citation>
    <scope>NUCLEOTIDE SEQUENCE [LARGE SCALE GENOMIC DNA]</scope>
    <source>
        <strain evidence="1 2">DSM 27467</strain>
    </source>
</reference>
<accession>A0A7G9RV75</accession>
<dbReference type="KEGG" id="drg:H9K76_07495"/>
<dbReference type="Proteomes" id="UP000515811">
    <property type="component" value="Chromosome"/>
</dbReference>
<keyword evidence="2" id="KW-1185">Reference proteome</keyword>
<dbReference type="Gene3D" id="3.10.180.10">
    <property type="entry name" value="2,3-Dihydroxybiphenyl 1,2-Dioxygenase, domain 1"/>
    <property type="match status" value="1"/>
</dbReference>
<proteinExistence type="predicted"/>
<organism evidence="1 2">
    <name type="scientific">Diaphorobacter ruginosibacter</name>
    <dbReference type="NCBI Taxonomy" id="1715720"/>
    <lineage>
        <taxon>Bacteria</taxon>
        <taxon>Pseudomonadati</taxon>
        <taxon>Pseudomonadota</taxon>
        <taxon>Betaproteobacteria</taxon>
        <taxon>Burkholderiales</taxon>
        <taxon>Comamonadaceae</taxon>
        <taxon>Diaphorobacter</taxon>
    </lineage>
</organism>
<name>A0A7G9RV75_9BURK</name>
<dbReference type="AlphaFoldDB" id="A0A7G9RV75"/>
<dbReference type="InterPro" id="IPR029068">
    <property type="entry name" value="Glyas_Bleomycin-R_OHBP_Dase"/>
</dbReference>
<evidence type="ECO:0008006" key="3">
    <source>
        <dbReference type="Google" id="ProtNLM"/>
    </source>
</evidence>
<gene>
    <name evidence="1" type="ORF">H9K76_07495</name>
</gene>
<protein>
    <recommendedName>
        <fullName evidence="3">VOC family protein</fullName>
    </recommendedName>
</protein>
<dbReference type="EMBL" id="CP060714">
    <property type="protein sequence ID" value="QNN59500.1"/>
    <property type="molecule type" value="Genomic_DNA"/>
</dbReference>
<evidence type="ECO:0000313" key="2">
    <source>
        <dbReference type="Proteomes" id="UP000515811"/>
    </source>
</evidence>
<evidence type="ECO:0000313" key="1">
    <source>
        <dbReference type="EMBL" id="QNN59500.1"/>
    </source>
</evidence>
<dbReference type="SUPFAM" id="SSF54593">
    <property type="entry name" value="Glyoxalase/Bleomycin resistance protein/Dihydroxybiphenyl dioxygenase"/>
    <property type="match status" value="1"/>
</dbReference>
<sequence length="135" mass="15285">MHARDVRAFLPSRDFDVSKRFYCALGCPLEWEDEDLALFSLADAKFYVQRFYVKEWAENSMMLISVDDAAACHARVAALVESGLYPGIRVAEPRLEAPPYDAWVTYAWDPCGVLLHLVQWNARAGGETAEIVNTR</sequence>